<feature type="compositionally biased region" description="Polar residues" evidence="1">
    <location>
        <begin position="269"/>
        <end position="285"/>
    </location>
</feature>
<gene>
    <name evidence="2" type="ORF">CPB83DRAFT_861289</name>
</gene>
<feature type="region of interest" description="Disordered" evidence="1">
    <location>
        <begin position="228"/>
        <end position="299"/>
    </location>
</feature>
<dbReference type="Proteomes" id="UP000807306">
    <property type="component" value="Unassembled WGS sequence"/>
</dbReference>
<proteinExistence type="predicted"/>
<dbReference type="EMBL" id="MU157899">
    <property type="protein sequence ID" value="KAF9524393.1"/>
    <property type="molecule type" value="Genomic_DNA"/>
</dbReference>
<feature type="compositionally biased region" description="Basic and acidic residues" evidence="1">
    <location>
        <begin position="288"/>
        <end position="299"/>
    </location>
</feature>
<keyword evidence="3" id="KW-1185">Reference proteome</keyword>
<reference evidence="2" key="1">
    <citation type="submission" date="2020-11" db="EMBL/GenBank/DDBJ databases">
        <authorList>
            <consortium name="DOE Joint Genome Institute"/>
            <person name="Ahrendt S."/>
            <person name="Riley R."/>
            <person name="Andreopoulos W."/>
            <person name="Labutti K."/>
            <person name="Pangilinan J."/>
            <person name="Ruiz-Duenas F.J."/>
            <person name="Barrasa J.M."/>
            <person name="Sanchez-Garcia M."/>
            <person name="Camarero S."/>
            <person name="Miyauchi S."/>
            <person name="Serrano A."/>
            <person name="Linde D."/>
            <person name="Babiker R."/>
            <person name="Drula E."/>
            <person name="Ayuso-Fernandez I."/>
            <person name="Pacheco R."/>
            <person name="Padilla G."/>
            <person name="Ferreira P."/>
            <person name="Barriuso J."/>
            <person name="Kellner H."/>
            <person name="Castanera R."/>
            <person name="Alfaro M."/>
            <person name="Ramirez L."/>
            <person name="Pisabarro A.G."/>
            <person name="Kuo A."/>
            <person name="Tritt A."/>
            <person name="Lipzen A."/>
            <person name="He G."/>
            <person name="Yan M."/>
            <person name="Ng V."/>
            <person name="Cullen D."/>
            <person name="Martin F."/>
            <person name="Rosso M.-N."/>
            <person name="Henrissat B."/>
            <person name="Hibbett D."/>
            <person name="Martinez A.T."/>
            <person name="Grigoriev I.V."/>
        </authorList>
    </citation>
    <scope>NUCLEOTIDE SEQUENCE</scope>
    <source>
        <strain evidence="2">CBS 506.95</strain>
    </source>
</reference>
<sequence>MDSPTLVAPMSSTYSAFFASGLLAPRTPLPKLQRRNTYQSGISEPWDDDAEFSSSSSYPSSPLRSPNDESLMDLDIPEFLDTSVHDSRRSVTPTPESERATPVPSPQGAKGDSRPRLRRRRSSLTQSVSPMNAIRSPSRTAGNAFHLQKQLAGTAVRNRPASLGGEALALYGTLGIGMAGMPTNETSLVGRMRSGSCSSANPQTAGTGLRPAFRPRRAARRILTLPIPAAAPPPTAPLPALPSLPPTLRSTNLNMSGPASAPLPPPGGKTSSARARGLSVSNSAMNGAEHRIDEEMKEN</sequence>
<comment type="caution">
    <text evidence="2">The sequence shown here is derived from an EMBL/GenBank/DDBJ whole genome shotgun (WGS) entry which is preliminary data.</text>
</comment>
<feature type="compositionally biased region" description="Low complexity" evidence="1">
    <location>
        <begin position="53"/>
        <end position="65"/>
    </location>
</feature>
<name>A0A9P6E826_9AGAR</name>
<evidence type="ECO:0000256" key="1">
    <source>
        <dbReference type="SAM" id="MobiDB-lite"/>
    </source>
</evidence>
<dbReference type="OrthoDB" id="3062963at2759"/>
<feature type="compositionally biased region" description="Pro residues" evidence="1">
    <location>
        <begin position="229"/>
        <end position="245"/>
    </location>
</feature>
<organism evidence="2 3">
    <name type="scientific">Crepidotus variabilis</name>
    <dbReference type="NCBI Taxonomy" id="179855"/>
    <lineage>
        <taxon>Eukaryota</taxon>
        <taxon>Fungi</taxon>
        <taxon>Dikarya</taxon>
        <taxon>Basidiomycota</taxon>
        <taxon>Agaricomycotina</taxon>
        <taxon>Agaricomycetes</taxon>
        <taxon>Agaricomycetidae</taxon>
        <taxon>Agaricales</taxon>
        <taxon>Agaricineae</taxon>
        <taxon>Crepidotaceae</taxon>
        <taxon>Crepidotus</taxon>
    </lineage>
</organism>
<feature type="compositionally biased region" description="Low complexity" evidence="1">
    <location>
        <begin position="246"/>
        <end position="260"/>
    </location>
</feature>
<feature type="compositionally biased region" description="Polar residues" evidence="1">
    <location>
        <begin position="125"/>
        <end position="141"/>
    </location>
</feature>
<evidence type="ECO:0000313" key="2">
    <source>
        <dbReference type="EMBL" id="KAF9524393.1"/>
    </source>
</evidence>
<accession>A0A9P6E826</accession>
<protein>
    <submittedName>
        <fullName evidence="2">Uncharacterized protein</fullName>
    </submittedName>
</protein>
<evidence type="ECO:0000313" key="3">
    <source>
        <dbReference type="Proteomes" id="UP000807306"/>
    </source>
</evidence>
<dbReference type="AlphaFoldDB" id="A0A9P6E826"/>
<feature type="region of interest" description="Disordered" evidence="1">
    <location>
        <begin position="25"/>
        <end position="141"/>
    </location>
</feature>